<dbReference type="InterPro" id="IPR007712">
    <property type="entry name" value="RelE/ParE_toxin"/>
</dbReference>
<gene>
    <name evidence="3" type="ORF">NCTC13560_04014</name>
    <name evidence="2" type="ORF">SAMN05421682_11856</name>
</gene>
<keyword evidence="4" id="KW-1185">Reference proteome</keyword>
<evidence type="ECO:0000313" key="4">
    <source>
        <dbReference type="Proteomes" id="UP000185725"/>
    </source>
</evidence>
<name>A0A381JTL2_9FLAO</name>
<organism evidence="3 5">
    <name type="scientific">Chryseobacterium indoltheticum</name>
    <dbReference type="NCBI Taxonomy" id="254"/>
    <lineage>
        <taxon>Bacteria</taxon>
        <taxon>Pseudomonadati</taxon>
        <taxon>Bacteroidota</taxon>
        <taxon>Flavobacteriia</taxon>
        <taxon>Flavobacteriales</taxon>
        <taxon>Weeksellaceae</taxon>
        <taxon>Chryseobacterium group</taxon>
        <taxon>Chryseobacterium</taxon>
    </lineage>
</organism>
<evidence type="ECO:0000256" key="1">
    <source>
        <dbReference type="ARBA" id="ARBA00022649"/>
    </source>
</evidence>
<evidence type="ECO:0000313" key="3">
    <source>
        <dbReference type="EMBL" id="SUY54048.1"/>
    </source>
</evidence>
<evidence type="ECO:0000313" key="5">
    <source>
        <dbReference type="Proteomes" id="UP000255231"/>
    </source>
</evidence>
<proteinExistence type="predicted"/>
<reference evidence="3 5" key="2">
    <citation type="submission" date="2018-06" db="EMBL/GenBank/DDBJ databases">
        <authorList>
            <consortium name="Pathogen Informatics"/>
            <person name="Doyle S."/>
        </authorList>
    </citation>
    <scope>NUCLEOTIDE SEQUENCE [LARGE SCALE GENOMIC DNA]</scope>
    <source>
        <strain evidence="3 5">NCTC13560</strain>
    </source>
</reference>
<dbReference type="Proteomes" id="UP000255231">
    <property type="component" value="Unassembled WGS sequence"/>
</dbReference>
<dbReference type="SUPFAM" id="SSF143011">
    <property type="entry name" value="RelE-like"/>
    <property type="match status" value="1"/>
</dbReference>
<dbReference type="Pfam" id="PF05016">
    <property type="entry name" value="ParE_toxin"/>
    <property type="match status" value="1"/>
</dbReference>
<evidence type="ECO:0000313" key="2">
    <source>
        <dbReference type="EMBL" id="SIR33534.1"/>
    </source>
</evidence>
<sequence length="100" mass="12008">MTILFLKMKIEVTSVFTNKLKRQIEYISLDKKTAARKFNQLVFRKIKEISNNPKINRKSIFFEDENIRDLIVKGYLIVYEISPAENRIVVFGFYKWEKDL</sequence>
<reference evidence="2 4" key="1">
    <citation type="submission" date="2017-01" db="EMBL/GenBank/DDBJ databases">
        <authorList>
            <person name="Varghese N."/>
            <person name="Submissions S."/>
        </authorList>
    </citation>
    <scope>NUCLEOTIDE SEQUENCE [LARGE SCALE GENOMIC DNA]</scope>
    <source>
        <strain evidence="2 4">ATCC 27950</strain>
    </source>
</reference>
<dbReference type="EMBL" id="FTMF01000018">
    <property type="protein sequence ID" value="SIR33534.1"/>
    <property type="molecule type" value="Genomic_DNA"/>
</dbReference>
<dbReference type="Gene3D" id="3.30.2310.20">
    <property type="entry name" value="RelE-like"/>
    <property type="match status" value="1"/>
</dbReference>
<dbReference type="InterPro" id="IPR035093">
    <property type="entry name" value="RelE/ParE_toxin_dom_sf"/>
</dbReference>
<protein>
    <submittedName>
        <fullName evidence="3">Plasmid stabilisation system protein</fullName>
    </submittedName>
    <submittedName>
        <fullName evidence="2">Plasmid stabilization system protein ParE</fullName>
    </submittedName>
</protein>
<dbReference type="Proteomes" id="UP000185725">
    <property type="component" value="Unassembled WGS sequence"/>
</dbReference>
<keyword evidence="1" id="KW-1277">Toxin-antitoxin system</keyword>
<dbReference type="EMBL" id="UFVS01000003">
    <property type="protein sequence ID" value="SUY54048.1"/>
    <property type="molecule type" value="Genomic_DNA"/>
</dbReference>
<dbReference type="AlphaFoldDB" id="A0A381JTL2"/>
<accession>A0A381JTL2</accession>